<dbReference type="RefSeq" id="WP_057628912.1">
    <property type="nucleotide sequence ID" value="NZ_LDJJ01000037.1"/>
</dbReference>
<dbReference type="PIRSF" id="PIRSF000193">
    <property type="entry name" value="Pyrrol-5-carb_rd"/>
    <property type="match status" value="1"/>
</dbReference>
<dbReference type="Pfam" id="PF14748">
    <property type="entry name" value="P5CR_dimer"/>
    <property type="match status" value="1"/>
</dbReference>
<keyword evidence="3 10" id="KW-0963">Cytoplasm</keyword>
<evidence type="ECO:0000256" key="9">
    <source>
        <dbReference type="ARBA" id="ARBA00052690"/>
    </source>
</evidence>
<keyword evidence="5 10" id="KW-0641">Proline biosynthesis</keyword>
<evidence type="ECO:0000256" key="2">
    <source>
        <dbReference type="ARBA" id="ARBA00005525"/>
    </source>
</evidence>
<dbReference type="GO" id="GO:0005737">
    <property type="term" value="C:cytoplasm"/>
    <property type="evidence" value="ECO:0007669"/>
    <property type="project" value="UniProtKB-SubCell"/>
</dbReference>
<dbReference type="FunFam" id="3.40.50.720:FF:000105">
    <property type="entry name" value="Pyrroline-5-carboxylate reductase"/>
    <property type="match status" value="1"/>
</dbReference>
<protein>
    <recommendedName>
        <fullName evidence="10 11">Pyrroline-5-carboxylate reductase</fullName>
        <shortName evidence="10">P5C reductase</shortName>
        <shortName evidence="10">P5CR</shortName>
        <ecNumber evidence="10 11">1.5.1.2</ecNumber>
    </recommendedName>
    <alternativeName>
        <fullName evidence="10">PCA reductase</fullName>
    </alternativeName>
</protein>
<proteinExistence type="inferred from homology"/>
<dbReference type="Gene3D" id="3.40.50.720">
    <property type="entry name" value="NAD(P)-binding Rossmann-like Domain"/>
    <property type="match status" value="1"/>
</dbReference>
<evidence type="ECO:0000256" key="3">
    <source>
        <dbReference type="ARBA" id="ARBA00022490"/>
    </source>
</evidence>
<comment type="pathway">
    <text evidence="1 10 13">Amino-acid biosynthesis; L-proline biosynthesis; L-proline from L-glutamate 5-semialdehyde: step 1/1.</text>
</comment>
<evidence type="ECO:0000313" key="16">
    <source>
        <dbReference type="EMBL" id="KRG66970.1"/>
    </source>
</evidence>
<keyword evidence="7 10" id="KW-0560">Oxidoreductase</keyword>
<dbReference type="InterPro" id="IPR036291">
    <property type="entry name" value="NAD(P)-bd_dom_sf"/>
</dbReference>
<keyword evidence="17" id="KW-1185">Reference proteome</keyword>
<organism evidence="16 17">
    <name type="scientific">Stenotrophomonas terrae</name>
    <dbReference type="NCBI Taxonomy" id="405446"/>
    <lineage>
        <taxon>Bacteria</taxon>
        <taxon>Pseudomonadati</taxon>
        <taxon>Pseudomonadota</taxon>
        <taxon>Gammaproteobacteria</taxon>
        <taxon>Lysobacterales</taxon>
        <taxon>Lysobacteraceae</taxon>
        <taxon>Stenotrophomonas</taxon>
    </lineage>
</organism>
<keyword evidence="4 10" id="KW-0028">Amino-acid biosynthesis</keyword>
<dbReference type="Proteomes" id="UP000051863">
    <property type="component" value="Unassembled WGS sequence"/>
</dbReference>
<comment type="subcellular location">
    <subcellularLocation>
        <location evidence="10">Cytoplasm</location>
    </subcellularLocation>
</comment>
<comment type="caution">
    <text evidence="16">The sequence shown here is derived from an EMBL/GenBank/DDBJ whole genome shotgun (WGS) entry which is preliminary data.</text>
</comment>
<comment type="function">
    <text evidence="10">Catalyzes the reduction of 1-pyrroline-5-carboxylate (PCA) to L-proline.</text>
</comment>
<evidence type="ECO:0000259" key="14">
    <source>
        <dbReference type="Pfam" id="PF03807"/>
    </source>
</evidence>
<dbReference type="PROSITE" id="PS00521">
    <property type="entry name" value="P5CR"/>
    <property type="match status" value="1"/>
</dbReference>
<dbReference type="SUPFAM" id="SSF51735">
    <property type="entry name" value="NAD(P)-binding Rossmann-fold domains"/>
    <property type="match status" value="1"/>
</dbReference>
<comment type="similarity">
    <text evidence="2 10 13">Belongs to the pyrroline-5-carboxylate reductase family.</text>
</comment>
<evidence type="ECO:0000256" key="8">
    <source>
        <dbReference type="ARBA" id="ARBA00050547"/>
    </source>
</evidence>
<dbReference type="InterPro" id="IPR000304">
    <property type="entry name" value="Pyrroline-COOH_reductase"/>
</dbReference>
<dbReference type="InterPro" id="IPR028939">
    <property type="entry name" value="P5C_Rdtase_cat_N"/>
</dbReference>
<dbReference type="PANTHER" id="PTHR11645:SF0">
    <property type="entry name" value="PYRROLINE-5-CARBOXYLATE REDUCTASE 3"/>
    <property type="match status" value="1"/>
</dbReference>
<dbReference type="OrthoDB" id="9805754at2"/>
<evidence type="ECO:0000256" key="12">
    <source>
        <dbReference type="PIRSR" id="PIRSR000193-1"/>
    </source>
</evidence>
<accession>A0A0R0CLT1</accession>
<dbReference type="EMBL" id="LDJJ01000037">
    <property type="protein sequence ID" value="KRG66970.1"/>
    <property type="molecule type" value="Genomic_DNA"/>
</dbReference>
<dbReference type="GO" id="GO:0004735">
    <property type="term" value="F:pyrroline-5-carboxylate reductase activity"/>
    <property type="evidence" value="ECO:0007669"/>
    <property type="project" value="UniProtKB-UniRule"/>
</dbReference>
<dbReference type="GO" id="GO:0055129">
    <property type="term" value="P:L-proline biosynthetic process"/>
    <property type="evidence" value="ECO:0007669"/>
    <property type="project" value="UniProtKB-UniRule"/>
</dbReference>
<name>A0A0R0CLT1_9GAMM</name>
<evidence type="ECO:0000256" key="6">
    <source>
        <dbReference type="ARBA" id="ARBA00022857"/>
    </source>
</evidence>
<dbReference type="Gene3D" id="1.10.3730.10">
    <property type="entry name" value="ProC C-terminal domain-like"/>
    <property type="match status" value="1"/>
</dbReference>
<reference evidence="16 17" key="1">
    <citation type="submission" date="2015-05" db="EMBL/GenBank/DDBJ databases">
        <title>Genome sequencing and analysis of members of genus Stenotrophomonas.</title>
        <authorList>
            <person name="Patil P.P."/>
            <person name="Midha S."/>
            <person name="Patil P.B."/>
        </authorList>
    </citation>
    <scope>NUCLEOTIDE SEQUENCE [LARGE SCALE GENOMIC DNA]</scope>
    <source>
        <strain evidence="16 17">DSM 18941</strain>
    </source>
</reference>
<dbReference type="InterPro" id="IPR029036">
    <property type="entry name" value="P5CR_dimer"/>
</dbReference>
<feature type="binding site" evidence="12">
    <location>
        <begin position="83"/>
        <end position="86"/>
    </location>
    <ligand>
        <name>NADP(+)</name>
        <dbReference type="ChEBI" id="CHEBI:58349"/>
    </ligand>
</feature>
<evidence type="ECO:0000256" key="13">
    <source>
        <dbReference type="RuleBase" id="RU003903"/>
    </source>
</evidence>
<dbReference type="FunFam" id="1.10.3730.10:FF:000001">
    <property type="entry name" value="Pyrroline-5-carboxylate reductase"/>
    <property type="match status" value="1"/>
</dbReference>
<feature type="binding site" evidence="12">
    <location>
        <begin position="22"/>
        <end position="27"/>
    </location>
    <ligand>
        <name>NADP(+)</name>
        <dbReference type="ChEBI" id="CHEBI:58349"/>
    </ligand>
</feature>
<dbReference type="AlphaFoldDB" id="A0A0R0CLT1"/>
<feature type="domain" description="Pyrroline-5-carboxylate reductase catalytic N-terminal" evidence="14">
    <location>
        <begin position="19"/>
        <end position="113"/>
    </location>
</feature>
<dbReference type="SUPFAM" id="SSF48179">
    <property type="entry name" value="6-phosphogluconate dehydrogenase C-terminal domain-like"/>
    <property type="match status" value="1"/>
</dbReference>
<evidence type="ECO:0000256" key="10">
    <source>
        <dbReference type="HAMAP-Rule" id="MF_01925"/>
    </source>
</evidence>
<dbReference type="NCBIfam" id="TIGR00112">
    <property type="entry name" value="proC"/>
    <property type="match status" value="1"/>
</dbReference>
<keyword evidence="6 10" id="KW-0521">NADP</keyword>
<evidence type="ECO:0000256" key="5">
    <source>
        <dbReference type="ARBA" id="ARBA00022650"/>
    </source>
</evidence>
<comment type="catalytic activity">
    <reaction evidence="8 10">
        <text>L-proline + NAD(+) = (S)-1-pyrroline-5-carboxylate + NADH + 2 H(+)</text>
        <dbReference type="Rhea" id="RHEA:14105"/>
        <dbReference type="ChEBI" id="CHEBI:15378"/>
        <dbReference type="ChEBI" id="CHEBI:17388"/>
        <dbReference type="ChEBI" id="CHEBI:57540"/>
        <dbReference type="ChEBI" id="CHEBI:57945"/>
        <dbReference type="ChEBI" id="CHEBI:60039"/>
        <dbReference type="EC" id="1.5.1.2"/>
    </reaction>
</comment>
<evidence type="ECO:0000256" key="4">
    <source>
        <dbReference type="ARBA" id="ARBA00022605"/>
    </source>
</evidence>
<gene>
    <name evidence="10" type="primary">proC</name>
    <name evidence="16" type="ORF">ABB27_11865</name>
</gene>
<evidence type="ECO:0000313" key="17">
    <source>
        <dbReference type="Proteomes" id="UP000051863"/>
    </source>
</evidence>
<dbReference type="PANTHER" id="PTHR11645">
    <property type="entry name" value="PYRROLINE-5-CARBOXYLATE REDUCTASE"/>
    <property type="match status" value="1"/>
</dbReference>
<evidence type="ECO:0000256" key="7">
    <source>
        <dbReference type="ARBA" id="ARBA00023002"/>
    </source>
</evidence>
<dbReference type="UniPathway" id="UPA00098">
    <property type="reaction ID" value="UER00361"/>
</dbReference>
<sequence>MTSTQHADLPDTQLPNTDVAFIGGGNMARSLIAGLLRRGMAASRIHVAEPVASLRQALAQDFGVHTHDTAEAAAGHAGLWLMAVKPQVMRSVCEALASIASSRQPVVASIAAGITAAQLERWLGGNQAIVRAMPNTPALLGAGVTGLFANPRVSAAQRAQTEQVLASAGRTVWIESETQMDAVTAVSGSGPAYVFLLAEAMEAAALEQGLPADAARTLVLDTILGAARMLTEAGEAPAELRRRVTSPGGTTQAAIETFQAGGFEALTARAIDAAAKRGKELSAAND</sequence>
<dbReference type="InterPro" id="IPR008927">
    <property type="entry name" value="6-PGluconate_DH-like_C_sf"/>
</dbReference>
<dbReference type="Pfam" id="PF03807">
    <property type="entry name" value="F420_oxidored"/>
    <property type="match status" value="1"/>
</dbReference>
<comment type="catalytic activity">
    <reaction evidence="9 10 13">
        <text>L-proline + NADP(+) = (S)-1-pyrroline-5-carboxylate + NADPH + 2 H(+)</text>
        <dbReference type="Rhea" id="RHEA:14109"/>
        <dbReference type="ChEBI" id="CHEBI:15378"/>
        <dbReference type="ChEBI" id="CHEBI:17388"/>
        <dbReference type="ChEBI" id="CHEBI:57783"/>
        <dbReference type="ChEBI" id="CHEBI:58349"/>
        <dbReference type="ChEBI" id="CHEBI:60039"/>
        <dbReference type="EC" id="1.5.1.2"/>
    </reaction>
</comment>
<evidence type="ECO:0000259" key="15">
    <source>
        <dbReference type="Pfam" id="PF14748"/>
    </source>
</evidence>
<feature type="domain" description="Pyrroline-5-carboxylate reductase dimerisation" evidence="15">
    <location>
        <begin position="177"/>
        <end position="281"/>
    </location>
</feature>
<evidence type="ECO:0000256" key="11">
    <source>
        <dbReference type="NCBIfam" id="TIGR00112"/>
    </source>
</evidence>
<dbReference type="EC" id="1.5.1.2" evidence="10 11"/>
<evidence type="ECO:0000256" key="1">
    <source>
        <dbReference type="ARBA" id="ARBA00005205"/>
    </source>
</evidence>
<dbReference type="PATRIC" id="fig|405446.3.peg.1875"/>
<dbReference type="InterPro" id="IPR053790">
    <property type="entry name" value="P5CR-like_CS"/>
</dbReference>
<dbReference type="HAMAP" id="MF_01925">
    <property type="entry name" value="P5C_reductase"/>
    <property type="match status" value="1"/>
</dbReference>